<reference evidence="2 3" key="2">
    <citation type="submission" date="2013-10" db="EMBL/GenBank/DDBJ databases">
        <title>Genomic characterization of papillomaviruses infecting hamsters.</title>
        <authorList>
            <person name="Hosnjak L."/>
            <person name="Raznik J."/>
            <person name="Poljak M."/>
        </authorList>
    </citation>
    <scope>NUCLEOTIDE SEQUENCE [LARGE SCALE GENOMIC DNA]</scope>
    <source>
        <strain evidence="2">APV10</strain>
    </source>
</reference>
<evidence type="ECO:0000256" key="1">
    <source>
        <dbReference type="SAM" id="MobiDB-lite"/>
    </source>
</evidence>
<feature type="compositionally biased region" description="Pro residues" evidence="1">
    <location>
        <begin position="111"/>
        <end position="122"/>
    </location>
</feature>
<feature type="compositionally biased region" description="Basic and acidic residues" evidence="1">
    <location>
        <begin position="41"/>
        <end position="54"/>
    </location>
</feature>
<evidence type="ECO:0000313" key="2">
    <source>
        <dbReference type="EMBL" id="CDI44929.1"/>
    </source>
</evidence>
<sequence length="161" mass="17820">MACMCIMKSSVRTLTDMVNHQHGLLNITTRIFVLLSLVPPEKRAPNNRPAKDSEQTPPKTPSPRGPPAAPKKTPRPTSLPLRRRPEGDTDLATPLPPDSDEEEGEGNKENLPPPPPLTPFPRSPLDTLLKDLAESLRNFHEQVSEGIQKYSDGLGIPPYYF</sequence>
<dbReference type="GeneID" id="17427062"/>
<dbReference type="KEGG" id="vg:17427062"/>
<accession>U6EJ46</accession>
<reference evidence="2 3" key="1">
    <citation type="submission" date="2013-09" db="EMBL/GenBank/DDBJ databases">
        <authorList>
            <person name="Kocjan B.J."/>
        </authorList>
    </citation>
    <scope>NUCLEOTIDE SEQUENCE [LARGE SCALE GENOMIC DNA]</scope>
    <source>
        <strain evidence="2">APV10</strain>
    </source>
</reference>
<dbReference type="EMBL" id="HG530538">
    <property type="protein sequence ID" value="CDI44929.1"/>
    <property type="molecule type" value="Genomic_DNA"/>
</dbReference>
<feature type="region of interest" description="Disordered" evidence="1">
    <location>
        <begin position="41"/>
        <end position="126"/>
    </location>
</feature>
<feature type="compositionally biased region" description="Pro residues" evidence="1">
    <location>
        <begin position="58"/>
        <end position="69"/>
    </location>
</feature>
<gene>
    <name evidence="2" type="primary">E4</name>
</gene>
<dbReference type="Proteomes" id="UP000147477">
    <property type="component" value="Segment"/>
</dbReference>
<dbReference type="RefSeq" id="YP_008720075.1">
    <property type="nucleotide sequence ID" value="NC_022647.1"/>
</dbReference>
<protein>
    <submittedName>
        <fullName evidence="2">E4 protein</fullName>
    </submittedName>
</protein>
<evidence type="ECO:0000313" key="3">
    <source>
        <dbReference type="Proteomes" id="UP000147477"/>
    </source>
</evidence>
<keyword evidence="3" id="KW-1185">Reference proteome</keyword>
<proteinExistence type="predicted"/>
<name>U6EJ46_9PAPI</name>
<organism evidence="2 3">
    <name type="scientific">Mesocricetus auratus papillomavirus 1</name>
    <dbReference type="NCBI Taxonomy" id="1408129"/>
    <lineage>
        <taxon>Viruses</taxon>
        <taxon>Monodnaviria</taxon>
        <taxon>Shotokuvirae</taxon>
        <taxon>Cossaviricota</taxon>
        <taxon>Papovaviricetes</taxon>
        <taxon>Zurhausenvirales</taxon>
        <taxon>Papillomaviridae</taxon>
        <taxon>Firstpapillomavirinae</taxon>
        <taxon>Pipapillomavirus</taxon>
        <taxon>Pipapillomavirus 1</taxon>
    </lineage>
</organism>